<name>F7YW04_9THEM</name>
<evidence type="ECO:0000256" key="5">
    <source>
        <dbReference type="ARBA" id="ARBA00022989"/>
    </source>
</evidence>
<comment type="similarity">
    <text evidence="7">Belongs to the binding-protein-dependent transport system permease family.</text>
</comment>
<evidence type="ECO:0000256" key="3">
    <source>
        <dbReference type="ARBA" id="ARBA00022475"/>
    </source>
</evidence>
<dbReference type="Pfam" id="PF00528">
    <property type="entry name" value="BPD_transp_1"/>
    <property type="match status" value="1"/>
</dbReference>
<evidence type="ECO:0000313" key="10">
    <source>
        <dbReference type="Proteomes" id="UP000006804"/>
    </source>
</evidence>
<keyword evidence="10" id="KW-1185">Reference proteome</keyword>
<gene>
    <name evidence="9" type="ORF">Theth_0396</name>
</gene>
<dbReference type="eggNOG" id="COG0395">
    <property type="taxonomic scope" value="Bacteria"/>
</dbReference>
<evidence type="ECO:0000313" key="9">
    <source>
        <dbReference type="EMBL" id="AEH50491.1"/>
    </source>
</evidence>
<comment type="subcellular location">
    <subcellularLocation>
        <location evidence="1 7">Cell membrane</location>
        <topology evidence="1 7">Multi-pass membrane protein</topology>
    </subcellularLocation>
</comment>
<organism evidence="9 10">
    <name type="scientific">Pseudothermotoga thermarum DSM 5069</name>
    <dbReference type="NCBI Taxonomy" id="688269"/>
    <lineage>
        <taxon>Bacteria</taxon>
        <taxon>Thermotogati</taxon>
        <taxon>Thermotogota</taxon>
        <taxon>Thermotogae</taxon>
        <taxon>Thermotogales</taxon>
        <taxon>Thermotogaceae</taxon>
        <taxon>Pseudothermotoga</taxon>
    </lineage>
</organism>
<dbReference type="GO" id="GO:0055085">
    <property type="term" value="P:transmembrane transport"/>
    <property type="evidence" value="ECO:0007669"/>
    <property type="project" value="InterPro"/>
</dbReference>
<feature type="transmembrane region" description="Helical" evidence="7">
    <location>
        <begin position="109"/>
        <end position="128"/>
    </location>
</feature>
<accession>F7YW04</accession>
<keyword evidence="2 7" id="KW-0813">Transport</keyword>
<dbReference type="Proteomes" id="UP000006804">
    <property type="component" value="Chromosome"/>
</dbReference>
<dbReference type="PANTHER" id="PTHR43744:SF6">
    <property type="entry name" value="ABC TRANSPORTER PERMEASE PROTEIN YESQ-RELATED"/>
    <property type="match status" value="1"/>
</dbReference>
<evidence type="ECO:0000256" key="1">
    <source>
        <dbReference type="ARBA" id="ARBA00004651"/>
    </source>
</evidence>
<proteinExistence type="inferred from homology"/>
<sequence length="309" mass="35571">MFGRKLKFADIYSAGTVDVEVLNLQIQKRLKRRKILDLTLRYTILTLGAFIMIYPMLWLFGASFKTNAEIFTSIWFVPPRFDFSVYAQAWKTGTQYTLGHYFLNTFRFVLPRVIFTVISSVIVAYGFARFNFPLKKFLFGLMISTMFLPWVVRIIPMYLFWRNLGLLDTFVPLYAHTIFANEAFFVFMLIQFFRTLPKELDEAAVIDGCNSFQVLIKILLPNIKPAVISVGLFQFMWSMNDFLGPLIYISSVEKYPIQIALRMAIDATAGVEWNVIIAMSLIALMPSIIIFFAAQKYFVRGVATTGLKG</sequence>
<dbReference type="InterPro" id="IPR000515">
    <property type="entry name" value="MetI-like"/>
</dbReference>
<keyword evidence="6 7" id="KW-0472">Membrane</keyword>
<keyword evidence="3" id="KW-1003">Cell membrane</keyword>
<feature type="transmembrane region" description="Helical" evidence="7">
    <location>
        <begin position="273"/>
        <end position="294"/>
    </location>
</feature>
<evidence type="ECO:0000256" key="7">
    <source>
        <dbReference type="RuleBase" id="RU363032"/>
    </source>
</evidence>
<dbReference type="InterPro" id="IPR035906">
    <property type="entry name" value="MetI-like_sf"/>
</dbReference>
<dbReference type="PANTHER" id="PTHR43744">
    <property type="entry name" value="ABC TRANSPORTER PERMEASE PROTEIN MG189-RELATED-RELATED"/>
    <property type="match status" value="1"/>
</dbReference>
<evidence type="ECO:0000259" key="8">
    <source>
        <dbReference type="PROSITE" id="PS50928"/>
    </source>
</evidence>
<keyword evidence="4 7" id="KW-0812">Transmembrane</keyword>
<dbReference type="KEGG" id="tta:Theth_0396"/>
<dbReference type="GO" id="GO:0005886">
    <property type="term" value="C:plasma membrane"/>
    <property type="evidence" value="ECO:0007669"/>
    <property type="project" value="UniProtKB-SubCell"/>
</dbReference>
<reference evidence="9 10" key="1">
    <citation type="submission" date="2010-11" db="EMBL/GenBank/DDBJ databases">
        <title>The complete genome of Thermotoga thermarum DSM 5069.</title>
        <authorList>
            <consortium name="US DOE Joint Genome Institute (JGI-PGF)"/>
            <person name="Lucas S."/>
            <person name="Copeland A."/>
            <person name="Lapidus A."/>
            <person name="Bruce D."/>
            <person name="Goodwin L."/>
            <person name="Pitluck S."/>
            <person name="Kyrpides N."/>
            <person name="Mavromatis K."/>
            <person name="Ivanova N."/>
            <person name="Zeytun A."/>
            <person name="Brettin T."/>
            <person name="Detter J.C."/>
            <person name="Tapia R."/>
            <person name="Han C."/>
            <person name="Land M."/>
            <person name="Hauser L."/>
            <person name="Markowitz V."/>
            <person name="Cheng J.-F."/>
            <person name="Hugenholtz P."/>
            <person name="Woyke T."/>
            <person name="Wu D."/>
            <person name="Spring S."/>
            <person name="Schroeder M."/>
            <person name="Brambilla E."/>
            <person name="Klenk H.-P."/>
            <person name="Eisen J.A."/>
        </authorList>
    </citation>
    <scope>NUCLEOTIDE SEQUENCE [LARGE SCALE GENOMIC DNA]</scope>
    <source>
        <strain evidence="9 10">DSM 5069</strain>
    </source>
</reference>
<feature type="transmembrane region" description="Helical" evidence="7">
    <location>
        <begin position="214"/>
        <end position="237"/>
    </location>
</feature>
<feature type="transmembrane region" description="Helical" evidence="7">
    <location>
        <begin position="137"/>
        <end position="161"/>
    </location>
</feature>
<dbReference type="AlphaFoldDB" id="F7YW04"/>
<keyword evidence="5 7" id="KW-1133">Transmembrane helix</keyword>
<feature type="domain" description="ABC transmembrane type-1" evidence="8">
    <location>
        <begin position="102"/>
        <end position="294"/>
    </location>
</feature>
<evidence type="ECO:0000256" key="6">
    <source>
        <dbReference type="ARBA" id="ARBA00023136"/>
    </source>
</evidence>
<dbReference type="STRING" id="688269.Theth_0396"/>
<dbReference type="HOGENOM" id="CLU_016047_1_1_0"/>
<dbReference type="RefSeq" id="WP_013931714.1">
    <property type="nucleotide sequence ID" value="NC_015707.1"/>
</dbReference>
<evidence type="ECO:0000256" key="4">
    <source>
        <dbReference type="ARBA" id="ARBA00022692"/>
    </source>
</evidence>
<dbReference type="SUPFAM" id="SSF161098">
    <property type="entry name" value="MetI-like"/>
    <property type="match status" value="1"/>
</dbReference>
<feature type="transmembrane region" description="Helical" evidence="7">
    <location>
        <begin position="173"/>
        <end position="193"/>
    </location>
</feature>
<feature type="transmembrane region" description="Helical" evidence="7">
    <location>
        <begin position="38"/>
        <end position="60"/>
    </location>
</feature>
<evidence type="ECO:0000256" key="2">
    <source>
        <dbReference type="ARBA" id="ARBA00022448"/>
    </source>
</evidence>
<protein>
    <submittedName>
        <fullName evidence="9">Binding-protein-dependent transport systems inner membrane component</fullName>
    </submittedName>
</protein>
<dbReference type="Gene3D" id="1.10.3720.10">
    <property type="entry name" value="MetI-like"/>
    <property type="match status" value="1"/>
</dbReference>
<dbReference type="CDD" id="cd06261">
    <property type="entry name" value="TM_PBP2"/>
    <property type="match status" value="1"/>
</dbReference>
<dbReference type="OrthoDB" id="9787837at2"/>
<dbReference type="PATRIC" id="fig|688269.3.peg.407"/>
<dbReference type="EMBL" id="CP002351">
    <property type="protein sequence ID" value="AEH50491.1"/>
    <property type="molecule type" value="Genomic_DNA"/>
</dbReference>
<dbReference type="PROSITE" id="PS50928">
    <property type="entry name" value="ABC_TM1"/>
    <property type="match status" value="1"/>
</dbReference>